<dbReference type="InterPro" id="IPR012341">
    <property type="entry name" value="6hp_glycosidase-like_sf"/>
</dbReference>
<dbReference type="Pfam" id="PF07221">
    <property type="entry name" value="GlcNAc_2-epim"/>
    <property type="match status" value="1"/>
</dbReference>
<dbReference type="Proteomes" id="UP001597327">
    <property type="component" value="Unassembled WGS sequence"/>
</dbReference>
<reference evidence="4" key="1">
    <citation type="journal article" date="2019" name="Int. J. Syst. Evol. Microbiol.">
        <title>The Global Catalogue of Microorganisms (GCM) 10K type strain sequencing project: providing services to taxonomists for standard genome sequencing and annotation.</title>
        <authorList>
            <consortium name="The Broad Institute Genomics Platform"/>
            <consortium name="The Broad Institute Genome Sequencing Center for Infectious Disease"/>
            <person name="Wu L."/>
            <person name="Ma J."/>
        </authorList>
    </citation>
    <scope>NUCLEOTIDE SEQUENCE [LARGE SCALE GENOMIC DNA]</scope>
    <source>
        <strain evidence="4">JCM 3369</strain>
    </source>
</reference>
<comment type="caution">
    <text evidence="3">The sequence shown here is derived from an EMBL/GenBank/DDBJ whole genome shotgun (WGS) entry which is preliminary data.</text>
</comment>
<gene>
    <name evidence="3" type="ORF">ACFSC7_11870</name>
</gene>
<evidence type="ECO:0000256" key="2">
    <source>
        <dbReference type="ARBA" id="ARBA00023235"/>
    </source>
</evidence>
<accession>A0ABW4JZQ9</accession>
<evidence type="ECO:0000256" key="1">
    <source>
        <dbReference type="ARBA" id="ARBA00008558"/>
    </source>
</evidence>
<keyword evidence="2" id="KW-0413">Isomerase</keyword>
<proteinExistence type="inferred from homology"/>
<name>A0ABW4JZQ9_9HYPH</name>
<dbReference type="PANTHER" id="PTHR15108">
    <property type="entry name" value="N-ACYLGLUCOSAMINE-2-EPIMERASE"/>
    <property type="match status" value="1"/>
</dbReference>
<evidence type="ECO:0000313" key="4">
    <source>
        <dbReference type="Proteomes" id="UP001597327"/>
    </source>
</evidence>
<dbReference type="EMBL" id="JBHUFA010000004">
    <property type="protein sequence ID" value="MFD1696216.1"/>
    <property type="molecule type" value="Genomic_DNA"/>
</dbReference>
<protein>
    <submittedName>
        <fullName evidence="3">AGE family epimerase/isomerase</fullName>
    </submittedName>
</protein>
<evidence type="ECO:0000313" key="3">
    <source>
        <dbReference type="EMBL" id="MFD1696216.1"/>
    </source>
</evidence>
<organism evidence="3 4">
    <name type="scientific">Roseibium aestuarii</name>
    <dbReference type="NCBI Taxonomy" id="2600299"/>
    <lineage>
        <taxon>Bacteria</taxon>
        <taxon>Pseudomonadati</taxon>
        <taxon>Pseudomonadota</taxon>
        <taxon>Alphaproteobacteria</taxon>
        <taxon>Hyphomicrobiales</taxon>
        <taxon>Stappiaceae</taxon>
        <taxon>Roseibium</taxon>
    </lineage>
</organism>
<dbReference type="RefSeq" id="WP_244304571.1">
    <property type="nucleotide sequence ID" value="NZ_JBHUFA010000004.1"/>
</dbReference>
<keyword evidence="4" id="KW-1185">Reference proteome</keyword>
<dbReference type="SUPFAM" id="SSF48208">
    <property type="entry name" value="Six-hairpin glycosidases"/>
    <property type="match status" value="1"/>
</dbReference>
<dbReference type="InterPro" id="IPR010819">
    <property type="entry name" value="AGE/CE"/>
</dbReference>
<comment type="similarity">
    <text evidence="1">Belongs to the N-acylglucosamine 2-epimerase family.</text>
</comment>
<dbReference type="InterPro" id="IPR008928">
    <property type="entry name" value="6-hairpin_glycosidase_sf"/>
</dbReference>
<sequence>MTQPPVFQHSALAPARISFMQEQARDLLSFFKASLASDAHGASGVPALWCLDSQGQPIPGQPQDLMTTTRLVHSYALGHLAGHPGCEPIIEVGMAALLGPHRDRAHGGFMAFAADGGPAPTDKLAYGHAFVLLAAASAAAVNHPDASTLLKQVETIILEHFWDDEAGLMRDEFRRDWQPFSTYRGMNANMHATEAFLAAYEITGREAWLERAGRILAFFVGEMAPRHGWRIPEHYHADWSVDEAYAGNPMFRPAGTTPGHSFEFARLALQYWDLCGRPRSGLPEAARALTERAMADAWQPGGGLAYTLDFDGKVRIPDRYWWPVTEAIGVYASLMKLEQFEEDARSFERLWQAASTLFIDGKEGGWHPEVDEAGRPASNQFTGKPDIYHALQACLYALTPGLSRPHEGVRGLLLA</sequence>
<dbReference type="Gene3D" id="1.50.10.10">
    <property type="match status" value="1"/>
</dbReference>